<protein>
    <submittedName>
        <fullName evidence="6">Upf1 family helicase</fullName>
    </submittedName>
</protein>
<evidence type="ECO:0000256" key="2">
    <source>
        <dbReference type="ARBA" id="ARBA00022801"/>
    </source>
</evidence>
<keyword evidence="1" id="KW-0547">Nucleotide-binding</keyword>
<dbReference type="PANTHER" id="PTHR43788">
    <property type="entry name" value="DNA2/NAM7 HELICASE FAMILY MEMBER"/>
    <property type="match status" value="1"/>
</dbReference>
<evidence type="ECO:0000313" key="6">
    <source>
        <dbReference type="EMBL" id="MCY9282139.1"/>
    </source>
</evidence>
<dbReference type="InterPro" id="IPR041679">
    <property type="entry name" value="DNA2/NAM7-like_C"/>
</dbReference>
<dbReference type="AlphaFoldDB" id="A0AA90EWC5"/>
<dbReference type="RefSeq" id="WP_268306075.1">
    <property type="nucleotide sequence ID" value="NZ_JALAJL010000062.1"/>
</dbReference>
<accession>A0AA90EWC5</accession>
<dbReference type="EMBL" id="JALAXI010000018">
    <property type="protein sequence ID" value="MCY9282139.1"/>
    <property type="molecule type" value="Genomic_DNA"/>
</dbReference>
<dbReference type="Proteomes" id="UP001066455">
    <property type="component" value="Unassembled WGS sequence"/>
</dbReference>
<dbReference type="InterPro" id="IPR050534">
    <property type="entry name" value="Coronavir_polyprotein_1ab"/>
</dbReference>
<organism evidence="6 7">
    <name type="scientific">Bacillus haynesii</name>
    <dbReference type="NCBI Taxonomy" id="1925021"/>
    <lineage>
        <taxon>Bacteria</taxon>
        <taxon>Bacillati</taxon>
        <taxon>Bacillota</taxon>
        <taxon>Bacilli</taxon>
        <taxon>Bacillales</taxon>
        <taxon>Bacillaceae</taxon>
        <taxon>Bacillus</taxon>
    </lineage>
</organism>
<reference evidence="6" key="1">
    <citation type="submission" date="2022-02" db="EMBL/GenBank/DDBJ databases">
        <title>Crop Bioprotection Bacillus Genome Sequencing.</title>
        <authorList>
            <person name="Dunlap C."/>
        </authorList>
    </citation>
    <scope>NUCLEOTIDE SEQUENCE</scope>
    <source>
        <strain evidence="6">T20C14</strain>
    </source>
</reference>
<proteinExistence type="predicted"/>
<keyword evidence="3 6" id="KW-0347">Helicase</keyword>
<dbReference type="PANTHER" id="PTHR43788:SF8">
    <property type="entry name" value="DNA-BINDING PROTEIN SMUBP-2"/>
    <property type="match status" value="1"/>
</dbReference>
<dbReference type="GO" id="GO:0016787">
    <property type="term" value="F:hydrolase activity"/>
    <property type="evidence" value="ECO:0007669"/>
    <property type="project" value="UniProtKB-KW"/>
</dbReference>
<evidence type="ECO:0000259" key="5">
    <source>
        <dbReference type="Pfam" id="PF13087"/>
    </source>
</evidence>
<sequence>MSEHRRCYNEIIEYCNNLVYRGKLEPMRGKAANDKKNPLVQLSIPPLGHIQVDSYQSSKKAGSRYNEIEARAIAAWINEHFYNIRNAYHEDDPKSIIGIITPFKMQVGIIKRALSPDVKPFIDVGTVHTFQGGERKVIIMSTVYGKNDGCFFIDANNSLLNVAVSRSKDSFLVMGDMNCLSDSPNKPSGLLKRMLLENDVVHS</sequence>
<gene>
    <name evidence="6" type="ORF">MOE73_18940</name>
</gene>
<evidence type="ECO:0000313" key="7">
    <source>
        <dbReference type="Proteomes" id="UP001066455"/>
    </source>
</evidence>
<evidence type="ECO:0000256" key="4">
    <source>
        <dbReference type="ARBA" id="ARBA00022840"/>
    </source>
</evidence>
<comment type="caution">
    <text evidence="6">The sequence shown here is derived from an EMBL/GenBank/DDBJ whole genome shotgun (WGS) entry which is preliminary data.</text>
</comment>
<dbReference type="InterPro" id="IPR047187">
    <property type="entry name" value="SF1_C_Upf1"/>
</dbReference>
<dbReference type="SUPFAM" id="SSF52540">
    <property type="entry name" value="P-loop containing nucleoside triphosphate hydrolases"/>
    <property type="match status" value="1"/>
</dbReference>
<dbReference type="CDD" id="cd18808">
    <property type="entry name" value="SF1_C_Upf1"/>
    <property type="match status" value="1"/>
</dbReference>
<feature type="domain" description="DNA2/NAM7 helicase-like C-terminal" evidence="5">
    <location>
        <begin position="5"/>
        <end position="177"/>
    </location>
</feature>
<keyword evidence="2" id="KW-0378">Hydrolase</keyword>
<dbReference type="Pfam" id="PF13087">
    <property type="entry name" value="AAA_12"/>
    <property type="match status" value="1"/>
</dbReference>
<dbReference type="GO" id="GO:0005524">
    <property type="term" value="F:ATP binding"/>
    <property type="evidence" value="ECO:0007669"/>
    <property type="project" value="UniProtKB-KW"/>
</dbReference>
<name>A0AA90EWC5_9BACI</name>
<evidence type="ECO:0000256" key="3">
    <source>
        <dbReference type="ARBA" id="ARBA00022806"/>
    </source>
</evidence>
<dbReference type="Gene3D" id="3.40.50.300">
    <property type="entry name" value="P-loop containing nucleotide triphosphate hydrolases"/>
    <property type="match status" value="1"/>
</dbReference>
<keyword evidence="4" id="KW-0067">ATP-binding</keyword>
<evidence type="ECO:0000256" key="1">
    <source>
        <dbReference type="ARBA" id="ARBA00022741"/>
    </source>
</evidence>
<dbReference type="GO" id="GO:0043139">
    <property type="term" value="F:5'-3' DNA helicase activity"/>
    <property type="evidence" value="ECO:0007669"/>
    <property type="project" value="TreeGrafter"/>
</dbReference>
<dbReference type="InterPro" id="IPR027417">
    <property type="entry name" value="P-loop_NTPase"/>
</dbReference>